<proteinExistence type="predicted"/>
<gene>
    <name evidence="2" type="ORF">MOHU_04420</name>
</gene>
<dbReference type="Proteomes" id="UP000238415">
    <property type="component" value="Unassembled WGS sequence"/>
</dbReference>
<evidence type="ECO:0000313" key="2">
    <source>
        <dbReference type="EMBL" id="PRR74942.1"/>
    </source>
</evidence>
<feature type="compositionally biased region" description="Basic and acidic residues" evidence="1">
    <location>
        <begin position="54"/>
        <end position="65"/>
    </location>
</feature>
<evidence type="ECO:0000313" key="3">
    <source>
        <dbReference type="Proteomes" id="UP000238415"/>
    </source>
</evidence>
<evidence type="ECO:0000256" key="1">
    <source>
        <dbReference type="SAM" id="MobiDB-lite"/>
    </source>
</evidence>
<dbReference type="AlphaFoldDB" id="A0A2T0AW49"/>
<accession>A0A2T0AW49</accession>
<dbReference type="EMBL" id="PVXM01000006">
    <property type="protein sequence ID" value="PRR74942.1"/>
    <property type="molecule type" value="Genomic_DNA"/>
</dbReference>
<comment type="caution">
    <text evidence="2">The sequence shown here is derived from an EMBL/GenBank/DDBJ whole genome shotgun (WGS) entry which is preliminary data.</text>
</comment>
<reference evidence="2 3" key="1">
    <citation type="submission" date="2018-03" db="EMBL/GenBank/DDBJ databases">
        <title>Genome sequence of Moorella humiferrea DSM 23265.</title>
        <authorList>
            <person name="Poehlein A."/>
            <person name="Daniel R."/>
        </authorList>
    </citation>
    <scope>NUCLEOTIDE SEQUENCE [LARGE SCALE GENOMIC DNA]</scope>
    <source>
        <strain evidence="2 3">DSM 23265</strain>
    </source>
</reference>
<name>A0A2T0AW49_9FIRM</name>
<feature type="region of interest" description="Disordered" evidence="1">
    <location>
        <begin position="1"/>
        <end position="65"/>
    </location>
</feature>
<protein>
    <submittedName>
        <fullName evidence="2">Uncharacterized protein</fullName>
    </submittedName>
</protein>
<keyword evidence="3" id="KW-1185">Reference proteome</keyword>
<feature type="compositionally biased region" description="Basic and acidic residues" evidence="1">
    <location>
        <begin position="1"/>
        <end position="12"/>
    </location>
</feature>
<organism evidence="2 3">
    <name type="scientific">Neomoorella humiferrea</name>
    <dbReference type="NCBI Taxonomy" id="676965"/>
    <lineage>
        <taxon>Bacteria</taxon>
        <taxon>Bacillati</taxon>
        <taxon>Bacillota</taxon>
        <taxon>Clostridia</taxon>
        <taxon>Neomoorellales</taxon>
        <taxon>Neomoorellaceae</taxon>
        <taxon>Neomoorella</taxon>
    </lineage>
</organism>
<dbReference type="RefSeq" id="WP_106004475.1">
    <property type="nucleotide sequence ID" value="NZ_CP136419.1"/>
</dbReference>
<feature type="compositionally biased region" description="Low complexity" evidence="1">
    <location>
        <begin position="36"/>
        <end position="53"/>
    </location>
</feature>
<sequence length="65" mass="6563">MPEKPGANKEQKGTAQKGYAAGSAREGAYEFGAEIATPATKTPGTAKGTVGAAKGKEQKRPGAEE</sequence>